<dbReference type="Pfam" id="PF09802">
    <property type="entry name" value="Sec66"/>
    <property type="match status" value="1"/>
</dbReference>
<name>A0A024UVZ7_9STRA</name>
<dbReference type="PANTHER" id="PTHR28229">
    <property type="entry name" value="TRANSLOCATION PROTEIN SEC66"/>
    <property type="match status" value="1"/>
</dbReference>
<dbReference type="EMBL" id="KI913952">
    <property type="protein sequence ID" value="ETW10130.1"/>
    <property type="molecule type" value="Genomic_DNA"/>
</dbReference>
<keyword evidence="1" id="KW-0472">Membrane</keyword>
<dbReference type="RefSeq" id="XP_008861541.1">
    <property type="nucleotide sequence ID" value="XM_008863319.1"/>
</dbReference>
<evidence type="ECO:0000313" key="2">
    <source>
        <dbReference type="EMBL" id="ETW10130.1"/>
    </source>
</evidence>
<proteinExistence type="predicted"/>
<evidence type="ECO:0000256" key="1">
    <source>
        <dbReference type="SAM" id="Phobius"/>
    </source>
</evidence>
<dbReference type="GO" id="GO:0031204">
    <property type="term" value="P:post-translational protein targeting to membrane, translocation"/>
    <property type="evidence" value="ECO:0007669"/>
    <property type="project" value="InterPro"/>
</dbReference>
<reference evidence="2" key="1">
    <citation type="submission" date="2013-12" db="EMBL/GenBank/DDBJ databases">
        <title>The Genome Sequence of Aphanomyces invadans NJM9701.</title>
        <authorList>
            <consortium name="The Broad Institute Genomics Platform"/>
            <person name="Russ C."/>
            <person name="Tyler B."/>
            <person name="van West P."/>
            <person name="Dieguez-Uribeondo J."/>
            <person name="Young S.K."/>
            <person name="Zeng Q."/>
            <person name="Gargeya S."/>
            <person name="Fitzgerald M."/>
            <person name="Abouelleil A."/>
            <person name="Alvarado L."/>
            <person name="Chapman S.B."/>
            <person name="Gainer-Dewar J."/>
            <person name="Goldberg J."/>
            <person name="Griggs A."/>
            <person name="Gujja S."/>
            <person name="Hansen M."/>
            <person name="Howarth C."/>
            <person name="Imamovic A."/>
            <person name="Ireland A."/>
            <person name="Larimer J."/>
            <person name="McCowan C."/>
            <person name="Murphy C."/>
            <person name="Pearson M."/>
            <person name="Poon T.W."/>
            <person name="Priest M."/>
            <person name="Roberts A."/>
            <person name="Saif S."/>
            <person name="Shea T."/>
            <person name="Sykes S."/>
            <person name="Wortman J."/>
            <person name="Nusbaum C."/>
            <person name="Birren B."/>
        </authorList>
    </citation>
    <scope>NUCLEOTIDE SEQUENCE [LARGE SCALE GENOMIC DNA]</scope>
    <source>
        <strain evidence="2">NJM9701</strain>
    </source>
</reference>
<evidence type="ECO:0008006" key="3">
    <source>
        <dbReference type="Google" id="ProtNLM"/>
    </source>
</evidence>
<accession>A0A024UVZ7</accession>
<keyword evidence="1" id="KW-1133">Transmembrane helix</keyword>
<dbReference type="PANTHER" id="PTHR28229:SF1">
    <property type="entry name" value="TRANSLOCATION PROTEIN SEC66"/>
    <property type="match status" value="1"/>
</dbReference>
<sequence length="218" mass="24475">MVVLEATVLVCAVRSAVVMVSAVEWVAIGVFVFAVFLVYCAVKAMRPKKGAEGDDILEEMINGFDFTLPPQIEEYRALKEKAPAVLAEEDMKTLCSALFRRAVADIPLIRRIQTEAQGMHRLKTNDLIKDGSYMSFKLAEEMIGEEIKEVREEAQALQPQDNWGESIFAQAVQFINHMSEQEELAEQKKRQAEVDAQQQAAKQAEMAAQLAADLRKRK</sequence>
<dbReference type="eggNOG" id="ENOG502S1AM">
    <property type="taxonomic scope" value="Eukaryota"/>
</dbReference>
<dbReference type="InterPro" id="IPR018624">
    <property type="entry name" value="Sec66"/>
</dbReference>
<dbReference type="GO" id="GO:0031207">
    <property type="term" value="C:Sec62/Sec63 complex"/>
    <property type="evidence" value="ECO:0007669"/>
    <property type="project" value="InterPro"/>
</dbReference>
<organism evidence="2">
    <name type="scientific">Aphanomyces invadans</name>
    <dbReference type="NCBI Taxonomy" id="157072"/>
    <lineage>
        <taxon>Eukaryota</taxon>
        <taxon>Sar</taxon>
        <taxon>Stramenopiles</taxon>
        <taxon>Oomycota</taxon>
        <taxon>Saprolegniomycetes</taxon>
        <taxon>Saprolegniales</taxon>
        <taxon>Verrucalvaceae</taxon>
        <taxon>Aphanomyces</taxon>
    </lineage>
</organism>
<dbReference type="OrthoDB" id="73168at2759"/>
<gene>
    <name evidence="2" type="ORF">H310_00502</name>
</gene>
<protein>
    <recommendedName>
        <fullName evidence="3">Preprotein translocase subunit Sec66</fullName>
    </recommendedName>
</protein>
<dbReference type="AlphaFoldDB" id="A0A024UVZ7"/>
<dbReference type="VEuPathDB" id="FungiDB:H310_00502"/>
<keyword evidence="1" id="KW-0812">Transmembrane</keyword>
<dbReference type="GeneID" id="20077552"/>
<feature type="transmembrane region" description="Helical" evidence="1">
    <location>
        <begin position="25"/>
        <end position="42"/>
    </location>
</feature>